<dbReference type="PROSITE" id="PS00211">
    <property type="entry name" value="ABC_TRANSPORTER_1"/>
    <property type="match status" value="1"/>
</dbReference>
<dbReference type="InterPro" id="IPR017871">
    <property type="entry name" value="ABC_transporter-like_CS"/>
</dbReference>
<keyword evidence="11" id="KW-1185">Reference proteome</keyword>
<keyword evidence="4" id="KW-1003">Cell membrane</keyword>
<reference evidence="10 11" key="1">
    <citation type="submission" date="2014-11" db="EMBL/GenBank/DDBJ databases">
        <title>Complete Genome Sequence of Pseudoalteromonas sp. Strain OCN003 Isolated from Kaneohe Bay, Oahu, Hawaii.</title>
        <authorList>
            <person name="Beurmann S."/>
            <person name="Videau P."/>
            <person name="Ushijima B."/>
            <person name="Smith A.M."/>
            <person name="Aeby G.S."/>
            <person name="Callahan S.M."/>
            <person name="Belcaid M."/>
        </authorList>
    </citation>
    <scope>NUCLEOTIDE SEQUENCE [LARGE SCALE GENOMIC DNA]</scope>
    <source>
        <strain evidence="10 11">OCN003</strain>
    </source>
</reference>
<protein>
    <submittedName>
        <fullName evidence="10">ABC transporter ATP-binding protein</fullName>
    </submittedName>
</protein>
<keyword evidence="8" id="KW-0472">Membrane</keyword>
<dbReference type="Pfam" id="PF00005">
    <property type="entry name" value="ABC_tran"/>
    <property type="match status" value="1"/>
</dbReference>
<dbReference type="Gene3D" id="3.40.50.300">
    <property type="entry name" value="P-loop containing nucleotide triphosphate hydrolases"/>
    <property type="match status" value="1"/>
</dbReference>
<keyword evidence="6 10" id="KW-0067">ATP-binding</keyword>
<evidence type="ECO:0000313" key="10">
    <source>
        <dbReference type="EMBL" id="AIY66053.1"/>
    </source>
</evidence>
<evidence type="ECO:0000256" key="2">
    <source>
        <dbReference type="ARBA" id="ARBA00022448"/>
    </source>
</evidence>
<evidence type="ECO:0000256" key="1">
    <source>
        <dbReference type="ARBA" id="ARBA00004236"/>
    </source>
</evidence>
<dbReference type="SUPFAM" id="SSF52540">
    <property type="entry name" value="P-loop containing nucleoside triphosphate hydrolases"/>
    <property type="match status" value="1"/>
</dbReference>
<evidence type="ECO:0000259" key="9">
    <source>
        <dbReference type="PROSITE" id="PS50893"/>
    </source>
</evidence>
<feature type="domain" description="ABC transporter" evidence="9">
    <location>
        <begin position="5"/>
        <end position="227"/>
    </location>
</feature>
<keyword evidence="5" id="KW-0547">Nucleotide-binding</keyword>
<name>A0A0A7EHM5_9GAMM</name>
<dbReference type="AlphaFoldDB" id="A0A0A7EHM5"/>
<evidence type="ECO:0000256" key="4">
    <source>
        <dbReference type="ARBA" id="ARBA00022475"/>
    </source>
</evidence>
<dbReference type="EMBL" id="CP009888">
    <property type="protein sequence ID" value="AIY66053.1"/>
    <property type="molecule type" value="Genomic_DNA"/>
</dbReference>
<evidence type="ECO:0000256" key="6">
    <source>
        <dbReference type="ARBA" id="ARBA00022840"/>
    </source>
</evidence>
<dbReference type="CDD" id="cd03230">
    <property type="entry name" value="ABC_DR_subfamily_A"/>
    <property type="match status" value="1"/>
</dbReference>
<dbReference type="STRING" id="1348114.OM33_13725"/>
<dbReference type="Proteomes" id="UP000030341">
    <property type="component" value="Chromosome 1"/>
</dbReference>
<dbReference type="OrthoDB" id="9775490at2"/>
<evidence type="ECO:0000256" key="7">
    <source>
        <dbReference type="ARBA" id="ARBA00022967"/>
    </source>
</evidence>
<keyword evidence="7" id="KW-1278">Translocase</keyword>
<evidence type="ECO:0000256" key="8">
    <source>
        <dbReference type="ARBA" id="ARBA00023136"/>
    </source>
</evidence>
<evidence type="ECO:0000256" key="3">
    <source>
        <dbReference type="ARBA" id="ARBA00022458"/>
    </source>
</evidence>
<dbReference type="eggNOG" id="COG1131">
    <property type="taxonomic scope" value="Bacteria"/>
</dbReference>
<dbReference type="GO" id="GO:0016887">
    <property type="term" value="F:ATP hydrolysis activity"/>
    <property type="evidence" value="ECO:0007669"/>
    <property type="project" value="InterPro"/>
</dbReference>
<dbReference type="PANTHER" id="PTHR42711">
    <property type="entry name" value="ABC TRANSPORTER ATP-BINDING PROTEIN"/>
    <property type="match status" value="1"/>
</dbReference>
<dbReference type="GO" id="GO:0005524">
    <property type="term" value="F:ATP binding"/>
    <property type="evidence" value="ECO:0007669"/>
    <property type="project" value="UniProtKB-KW"/>
</dbReference>
<keyword evidence="2" id="KW-0813">Transport</keyword>
<dbReference type="PROSITE" id="PS50893">
    <property type="entry name" value="ABC_TRANSPORTER_2"/>
    <property type="match status" value="1"/>
</dbReference>
<gene>
    <name evidence="10" type="ORF">OM33_13725</name>
</gene>
<dbReference type="InterPro" id="IPR003593">
    <property type="entry name" value="AAA+_ATPase"/>
</dbReference>
<sequence>MTTILEVKQLSKQFSDFYAVDKIDFKVSKGSCFGLLGPNGAGKTTTIEMLEGILAPSSGDILFNDKPITREDFQKLGIQFQHTALQDYLTVRETLMLFSSFYSKTLPTDDLIEQCQLAEFINVDHRKLSGGQKQRLLLALALINDPELIFLDEPTTGLDPHSRRLFWDLVNNIKAQGKTILLTTHYMDEAEYLCDQIAIMDKGKIIAMNSPENLLREHFKGALISLPKENLSASHNLVNVQFSQDSALIHTDDTEATIAALLAQQISLQGLQIKSANLDDLFLKLTGHGLQSQGEQQDV</sequence>
<dbReference type="InterPro" id="IPR050763">
    <property type="entry name" value="ABC_transporter_ATP-binding"/>
</dbReference>
<organism evidence="10 11">
    <name type="scientific">Pseudoalteromonas piratica</name>
    <dbReference type="NCBI Taxonomy" id="1348114"/>
    <lineage>
        <taxon>Bacteria</taxon>
        <taxon>Pseudomonadati</taxon>
        <taxon>Pseudomonadota</taxon>
        <taxon>Gammaproteobacteria</taxon>
        <taxon>Alteromonadales</taxon>
        <taxon>Pseudoalteromonadaceae</taxon>
        <taxon>Pseudoalteromonas</taxon>
    </lineage>
</organism>
<dbReference type="InterPro" id="IPR003439">
    <property type="entry name" value="ABC_transporter-like_ATP-bd"/>
</dbReference>
<accession>A0A0A7EHM5</accession>
<proteinExistence type="predicted"/>
<dbReference type="GO" id="GO:0005886">
    <property type="term" value="C:plasma membrane"/>
    <property type="evidence" value="ECO:0007669"/>
    <property type="project" value="UniProtKB-SubCell"/>
</dbReference>
<dbReference type="KEGG" id="pseo:OM33_13725"/>
<dbReference type="PANTHER" id="PTHR42711:SF17">
    <property type="entry name" value="ABC TRANSPORTER ATP-BINDING PROTEIN"/>
    <property type="match status" value="1"/>
</dbReference>
<evidence type="ECO:0000313" key="11">
    <source>
        <dbReference type="Proteomes" id="UP000030341"/>
    </source>
</evidence>
<dbReference type="FunFam" id="3.40.50.300:FF:000589">
    <property type="entry name" value="ABC transporter, ATP-binding subunit"/>
    <property type="match status" value="1"/>
</dbReference>
<dbReference type="SMART" id="SM00382">
    <property type="entry name" value="AAA"/>
    <property type="match status" value="1"/>
</dbReference>
<evidence type="ECO:0000256" key="5">
    <source>
        <dbReference type="ARBA" id="ARBA00022741"/>
    </source>
</evidence>
<comment type="subcellular location">
    <subcellularLocation>
        <location evidence="1">Cell membrane</location>
    </subcellularLocation>
</comment>
<dbReference type="InterPro" id="IPR027417">
    <property type="entry name" value="P-loop_NTPase"/>
</dbReference>
<keyword evidence="3" id="KW-0536">Nodulation</keyword>
<dbReference type="RefSeq" id="WP_038642507.1">
    <property type="nucleotide sequence ID" value="NZ_CP009888.1"/>
</dbReference>
<dbReference type="HOGENOM" id="CLU_000604_1_2_6"/>